<organism evidence="2 3">
    <name type="scientific">Candidatus Blautia stercorigallinarum</name>
    <dbReference type="NCBI Taxonomy" id="2838501"/>
    <lineage>
        <taxon>Bacteria</taxon>
        <taxon>Bacillati</taxon>
        <taxon>Bacillota</taxon>
        <taxon>Clostridia</taxon>
        <taxon>Lachnospirales</taxon>
        <taxon>Lachnospiraceae</taxon>
        <taxon>Blautia</taxon>
    </lineage>
</organism>
<proteinExistence type="predicted"/>
<reference evidence="2" key="1">
    <citation type="journal article" date="2021" name="PeerJ">
        <title>Extensive microbial diversity within the chicken gut microbiome revealed by metagenomics and culture.</title>
        <authorList>
            <person name="Gilroy R."/>
            <person name="Ravi A."/>
            <person name="Getino M."/>
            <person name="Pursley I."/>
            <person name="Horton D.L."/>
            <person name="Alikhan N.F."/>
            <person name="Baker D."/>
            <person name="Gharbi K."/>
            <person name="Hall N."/>
            <person name="Watson M."/>
            <person name="Adriaenssens E.M."/>
            <person name="Foster-Nyarko E."/>
            <person name="Jarju S."/>
            <person name="Secka A."/>
            <person name="Antonio M."/>
            <person name="Oren A."/>
            <person name="Chaudhuri R.R."/>
            <person name="La Ragione R."/>
            <person name="Hildebrand F."/>
            <person name="Pallen M.J."/>
        </authorList>
    </citation>
    <scope>NUCLEOTIDE SEQUENCE</scope>
    <source>
        <strain evidence="2">CHK195-9823</strain>
    </source>
</reference>
<evidence type="ECO:0000259" key="1">
    <source>
        <dbReference type="PROSITE" id="PS51186"/>
    </source>
</evidence>
<dbReference type="Proteomes" id="UP000886814">
    <property type="component" value="Unassembled WGS sequence"/>
</dbReference>
<evidence type="ECO:0000313" key="3">
    <source>
        <dbReference type="Proteomes" id="UP000886814"/>
    </source>
</evidence>
<gene>
    <name evidence="2" type="ORF">H9747_08260</name>
</gene>
<dbReference type="AlphaFoldDB" id="A0A9D1PEW3"/>
<dbReference type="Gene3D" id="3.40.630.30">
    <property type="match status" value="1"/>
</dbReference>
<dbReference type="InterPro" id="IPR000182">
    <property type="entry name" value="GNAT_dom"/>
</dbReference>
<dbReference type="PROSITE" id="PS51186">
    <property type="entry name" value="GNAT"/>
    <property type="match status" value="1"/>
</dbReference>
<comment type="caution">
    <text evidence="2">The sequence shown here is derived from an EMBL/GenBank/DDBJ whole genome shotgun (WGS) entry which is preliminary data.</text>
</comment>
<evidence type="ECO:0000313" key="2">
    <source>
        <dbReference type="EMBL" id="HIV38978.1"/>
    </source>
</evidence>
<feature type="domain" description="N-acetyltransferase" evidence="1">
    <location>
        <begin position="1"/>
        <end position="152"/>
    </location>
</feature>
<dbReference type="Pfam" id="PF00583">
    <property type="entry name" value="Acetyltransf_1"/>
    <property type="match status" value="1"/>
</dbReference>
<dbReference type="SUPFAM" id="SSF55729">
    <property type="entry name" value="Acyl-CoA N-acyltransferases (Nat)"/>
    <property type="match status" value="1"/>
</dbReference>
<dbReference type="PANTHER" id="PTHR43072">
    <property type="entry name" value="N-ACETYLTRANSFERASE"/>
    <property type="match status" value="1"/>
</dbReference>
<sequence>MKIRDMESKDYPEIDRLMKELHELHVKGRPDLYTELEHPYSKEEVEKIVDDPETIAIVSQEEGKVTGLCIGTLRKKSGMVEMRTLYLDDLVVDKDYRGKGIASQLYREMEERGRKAGAKRLDLMVWEFNERARRFYENQGMRPQRYIYEKEL</sequence>
<dbReference type="CDD" id="cd04301">
    <property type="entry name" value="NAT_SF"/>
    <property type="match status" value="1"/>
</dbReference>
<dbReference type="EMBL" id="DXIQ01000051">
    <property type="protein sequence ID" value="HIV38978.1"/>
    <property type="molecule type" value="Genomic_DNA"/>
</dbReference>
<protein>
    <submittedName>
        <fullName evidence="2">GNAT family N-acetyltransferase</fullName>
    </submittedName>
</protein>
<name>A0A9D1PEW3_9FIRM</name>
<dbReference type="GO" id="GO:0016747">
    <property type="term" value="F:acyltransferase activity, transferring groups other than amino-acyl groups"/>
    <property type="evidence" value="ECO:0007669"/>
    <property type="project" value="InterPro"/>
</dbReference>
<dbReference type="InterPro" id="IPR016181">
    <property type="entry name" value="Acyl_CoA_acyltransferase"/>
</dbReference>
<accession>A0A9D1PEW3</accession>
<reference evidence="2" key="2">
    <citation type="submission" date="2021-04" db="EMBL/GenBank/DDBJ databases">
        <authorList>
            <person name="Gilroy R."/>
        </authorList>
    </citation>
    <scope>NUCLEOTIDE SEQUENCE</scope>
    <source>
        <strain evidence="2">CHK195-9823</strain>
    </source>
</reference>